<protein>
    <submittedName>
        <fullName evidence="1">Uncharacterized protein</fullName>
    </submittedName>
</protein>
<organism evidence="1 2">
    <name type="scientific">Gulosibacter bifidus</name>
    <dbReference type="NCBI Taxonomy" id="272239"/>
    <lineage>
        <taxon>Bacteria</taxon>
        <taxon>Bacillati</taxon>
        <taxon>Actinomycetota</taxon>
        <taxon>Actinomycetes</taxon>
        <taxon>Micrococcales</taxon>
        <taxon>Microbacteriaceae</taxon>
        <taxon>Gulosibacter</taxon>
    </lineage>
</organism>
<keyword evidence="2" id="KW-1185">Reference proteome</keyword>
<dbReference type="Proteomes" id="UP001597453">
    <property type="component" value="Unassembled WGS sequence"/>
</dbReference>
<gene>
    <name evidence="1" type="ORF">ACFSUQ_07030</name>
</gene>
<name>A0ABW5RK28_9MICO</name>
<accession>A0ABW5RK28</accession>
<dbReference type="RefSeq" id="WP_159421399.1">
    <property type="nucleotide sequence ID" value="NZ_JBHUNF010000004.1"/>
</dbReference>
<evidence type="ECO:0000313" key="2">
    <source>
        <dbReference type="Proteomes" id="UP001597453"/>
    </source>
</evidence>
<proteinExistence type="predicted"/>
<sequence length="134" mass="14550">MSAKMLPNFDTISAPAPAAERTKMQPATQFINLSLPDFGAMLDETLIRQVRDEAERLAALLRECAAVVEEALLPAVDQAEISEWQSLARLSYDLTRSTLRGMIEAACCGMHAIAGQLDLTVPMLNGQITVAEAF</sequence>
<reference evidence="2" key="1">
    <citation type="journal article" date="2019" name="Int. J. Syst. Evol. Microbiol.">
        <title>The Global Catalogue of Microorganisms (GCM) 10K type strain sequencing project: providing services to taxonomists for standard genome sequencing and annotation.</title>
        <authorList>
            <consortium name="The Broad Institute Genomics Platform"/>
            <consortium name="The Broad Institute Genome Sequencing Center for Infectious Disease"/>
            <person name="Wu L."/>
            <person name="Ma J."/>
        </authorList>
    </citation>
    <scope>NUCLEOTIDE SEQUENCE [LARGE SCALE GENOMIC DNA]</scope>
    <source>
        <strain evidence="2">TISTR 1511</strain>
    </source>
</reference>
<dbReference type="EMBL" id="JBHUNF010000004">
    <property type="protein sequence ID" value="MFD2675045.1"/>
    <property type="molecule type" value="Genomic_DNA"/>
</dbReference>
<evidence type="ECO:0000313" key="1">
    <source>
        <dbReference type="EMBL" id="MFD2675045.1"/>
    </source>
</evidence>
<comment type="caution">
    <text evidence="1">The sequence shown here is derived from an EMBL/GenBank/DDBJ whole genome shotgun (WGS) entry which is preliminary data.</text>
</comment>